<feature type="transmembrane region" description="Helical" evidence="1">
    <location>
        <begin position="166"/>
        <end position="187"/>
    </location>
</feature>
<dbReference type="AlphaFoldDB" id="A0A9W6C634"/>
<protein>
    <submittedName>
        <fullName evidence="2">Membrane protein</fullName>
    </submittedName>
</protein>
<evidence type="ECO:0000313" key="3">
    <source>
        <dbReference type="EMBL" id="GLG90562.1"/>
    </source>
</evidence>
<feature type="transmembrane region" description="Helical" evidence="1">
    <location>
        <begin position="42"/>
        <end position="65"/>
    </location>
</feature>
<reference evidence="2" key="2">
    <citation type="submission" date="2022-11" db="EMBL/GenBank/DDBJ databases">
        <title>Draft genome sequence of Sellimonas catena strain 12EGH17.</title>
        <authorList>
            <person name="Atsushi H."/>
            <person name="Moriya O."/>
            <person name="Mitsuo S."/>
        </authorList>
    </citation>
    <scope>NUCLEOTIDE SEQUENCE</scope>
    <source>
        <strain evidence="2">12EGH17</strain>
    </source>
</reference>
<keyword evidence="1" id="KW-0472">Membrane</keyword>
<reference evidence="3" key="4">
    <citation type="submission" date="2022-11" db="EMBL/GenBank/DDBJ databases">
        <title>Draft genome sequence of Sellimonas catena strain 18CBH55.</title>
        <authorList>
            <person name="Atsushi H."/>
            <person name="Moriya O."/>
            <person name="Mitsuo S."/>
        </authorList>
    </citation>
    <scope>NUCLEOTIDE SEQUENCE</scope>
    <source>
        <strain evidence="3">18CBH55</strain>
    </source>
</reference>
<keyword evidence="1" id="KW-0812">Transmembrane</keyword>
<reference evidence="3" key="3">
    <citation type="submission" date="2022-11" db="EMBL/GenBank/DDBJ databases">
        <title>Draft genome sequence of Sellimonas catena strain 18CBH55.</title>
        <authorList>
            <person name="Hisatomi A."/>
            <person name="Ohkuma M."/>
            <person name="Sakamoto M."/>
        </authorList>
    </citation>
    <scope>NUCLEOTIDE SEQUENCE</scope>
    <source>
        <strain evidence="3">18CBH55</strain>
    </source>
</reference>
<dbReference type="Gene3D" id="1.10.1760.20">
    <property type="match status" value="1"/>
</dbReference>
<dbReference type="EMBL" id="BSCH01000012">
    <property type="protein sequence ID" value="GLG90562.1"/>
    <property type="molecule type" value="Genomic_DNA"/>
</dbReference>
<dbReference type="EMBL" id="BSBO01000003">
    <property type="protein sequence ID" value="GLG03330.1"/>
    <property type="molecule type" value="Genomic_DNA"/>
</dbReference>
<feature type="transmembrane region" description="Helical" evidence="1">
    <location>
        <begin position="104"/>
        <end position="129"/>
    </location>
</feature>
<proteinExistence type="predicted"/>
<dbReference type="Proteomes" id="UP001145145">
    <property type="component" value="Unassembled WGS sequence"/>
</dbReference>
<name>A0A9W6C634_9FIRM</name>
<accession>A0A9W6C634</accession>
<gene>
    <name evidence="2" type="ORF">Selli1_05040</name>
    <name evidence="3" type="ORF">Selli2_19890</name>
</gene>
<sequence length="197" mass="21146">MKFPKKLTVLQMCFLALAAVLNIAGANIALLLRIPLYLDTLGTFLSAMLFGPFYGMIPGLLSGLLTGFTTDIYSLFYLPVQLVTALAAGFLFYEKSFKTGKYLILLYAVAVTVPGTIVSASITAFLFGGITSSGSSILVQLLHHTGLNLTASVFCVQLLTDYLDRTVMLCLSVLVLGVLPTSMLAVLKKGQRNYGSL</sequence>
<evidence type="ECO:0000313" key="4">
    <source>
        <dbReference type="Proteomes" id="UP001145145"/>
    </source>
</evidence>
<evidence type="ECO:0000256" key="1">
    <source>
        <dbReference type="SAM" id="Phobius"/>
    </source>
</evidence>
<reference evidence="2" key="1">
    <citation type="submission" date="2022-11" db="EMBL/GenBank/DDBJ databases">
        <title>Draft genome sequence of Sellimonas catena strain 12EGH17.</title>
        <authorList>
            <person name="Hisatomi A."/>
            <person name="Ohkuma M."/>
            <person name="Sakamoto M."/>
        </authorList>
    </citation>
    <scope>NUCLEOTIDE SEQUENCE</scope>
    <source>
        <strain evidence="2">12EGH17</strain>
    </source>
</reference>
<dbReference type="Proteomes" id="UP001145094">
    <property type="component" value="Unassembled WGS sequence"/>
</dbReference>
<organism evidence="2 4">
    <name type="scientific">Sellimonas catena</name>
    <dbReference type="NCBI Taxonomy" id="2994035"/>
    <lineage>
        <taxon>Bacteria</taxon>
        <taxon>Bacillati</taxon>
        <taxon>Bacillota</taxon>
        <taxon>Clostridia</taxon>
        <taxon>Lachnospirales</taxon>
        <taxon>Lachnospiraceae</taxon>
        <taxon>Sellimonas</taxon>
    </lineage>
</organism>
<reference evidence="2 4" key="5">
    <citation type="journal article" date="2023" name="Int. J. Syst. Evol. Microbiol.">
        <title>Sellimonas catena sp. nov., isolated from human faeces.</title>
        <authorList>
            <person name="Hisatomi A."/>
            <person name="Ohkuma M."/>
            <person name="Sakamoto M."/>
        </authorList>
    </citation>
    <scope>NUCLEOTIDE SEQUENCE [LARGE SCALE GENOMIC DNA]</scope>
    <source>
        <strain evidence="2 4">12EGH17</strain>
        <strain evidence="3">18CBH55</strain>
    </source>
</reference>
<comment type="caution">
    <text evidence="2">The sequence shown here is derived from an EMBL/GenBank/DDBJ whole genome shotgun (WGS) entry which is preliminary data.</text>
</comment>
<dbReference type="RefSeq" id="WP_281845381.1">
    <property type="nucleotide sequence ID" value="NZ_BSBO01000003.1"/>
</dbReference>
<keyword evidence="1" id="KW-1133">Transmembrane helix</keyword>
<keyword evidence="4" id="KW-1185">Reference proteome</keyword>
<feature type="transmembrane region" description="Helical" evidence="1">
    <location>
        <begin position="72"/>
        <end position="92"/>
    </location>
</feature>
<evidence type="ECO:0000313" key="2">
    <source>
        <dbReference type="EMBL" id="GLG03330.1"/>
    </source>
</evidence>